<dbReference type="AlphaFoldDB" id="A0AAU7BVA3"/>
<proteinExistence type="predicted"/>
<accession>A0AAU7BVA3</accession>
<gene>
    <name evidence="2" type="ORF">ABGB03_04445</name>
</gene>
<feature type="transmembrane region" description="Helical" evidence="1">
    <location>
        <begin position="57"/>
        <end position="77"/>
    </location>
</feature>
<evidence type="ECO:0000256" key="1">
    <source>
        <dbReference type="SAM" id="Phobius"/>
    </source>
</evidence>
<reference evidence="2" key="1">
    <citation type="submission" date="2024-05" db="EMBL/GenBank/DDBJ databases">
        <title>Pontimicrobium maritimus sp. nov., isolated form sea water.</title>
        <authorList>
            <person name="Muhammad N."/>
            <person name="Vuong T.Q."/>
            <person name="Han H.L."/>
            <person name="Kim S.-G."/>
        </authorList>
    </citation>
    <scope>NUCLEOTIDE SEQUENCE</scope>
    <source>
        <strain evidence="2">SW4</strain>
    </source>
</reference>
<organism evidence="2">
    <name type="scientific">Pontimicrobium sp. SW4</name>
    <dbReference type="NCBI Taxonomy" id="3153519"/>
    <lineage>
        <taxon>Bacteria</taxon>
        <taxon>Pseudomonadati</taxon>
        <taxon>Bacteroidota</taxon>
        <taxon>Flavobacteriia</taxon>
        <taxon>Flavobacteriales</taxon>
        <taxon>Flavobacteriaceae</taxon>
        <taxon>Pontimicrobium</taxon>
    </lineage>
</organism>
<keyword evidence="1" id="KW-0472">Membrane</keyword>
<feature type="transmembrane region" description="Helical" evidence="1">
    <location>
        <begin position="84"/>
        <end position="103"/>
    </location>
</feature>
<feature type="transmembrane region" description="Helical" evidence="1">
    <location>
        <begin position="118"/>
        <end position="137"/>
    </location>
</feature>
<keyword evidence="1" id="KW-0812">Transmembrane</keyword>
<sequence length="156" mass="17917">MKSTQSNVNTLNIVRSHIKSPPKLQLYLMRAIYLLTFISLAFDNWSTIFFPSEQLDTLSGVAISFWASYSLLMGLGVRYPLKMLPLILLQLLYKFAWIIGVYLPAKSAGLLNSSLEEFFKICLIAVIIDLIIIPWSYTYKIYIANFFNFKKSSIKN</sequence>
<feature type="transmembrane region" description="Helical" evidence="1">
    <location>
        <begin position="24"/>
        <end position="42"/>
    </location>
</feature>
<evidence type="ECO:0000313" key="2">
    <source>
        <dbReference type="EMBL" id="XBG62151.1"/>
    </source>
</evidence>
<name>A0AAU7BVA3_9FLAO</name>
<dbReference type="EMBL" id="CP157199">
    <property type="protein sequence ID" value="XBG62151.1"/>
    <property type="molecule type" value="Genomic_DNA"/>
</dbReference>
<dbReference type="RefSeq" id="WP_347925176.1">
    <property type="nucleotide sequence ID" value="NZ_CP157199.1"/>
</dbReference>
<protein>
    <submittedName>
        <fullName evidence="2">Uncharacterized protein</fullName>
    </submittedName>
</protein>
<keyword evidence="1" id="KW-1133">Transmembrane helix</keyword>